<comment type="caution">
    <text evidence="1">The sequence shown here is derived from an EMBL/GenBank/DDBJ whole genome shotgun (WGS) entry which is preliminary data.</text>
</comment>
<gene>
    <name evidence="1" type="ORF">AVEN_49316_1</name>
</gene>
<name>A0A4Y2RMN2_ARAVE</name>
<sequence>MIEFPRNGKFCMLTHISSRCFKNKLMTEISQTHQSFESFSVIMDGMDILNADKEIMAGLLSKFEVSPPSFDCLEEVQGFTKLKNLFFDIIERLKSTRENVSPTSSVF</sequence>
<keyword evidence="2" id="KW-1185">Reference proteome</keyword>
<organism evidence="1 2">
    <name type="scientific">Araneus ventricosus</name>
    <name type="common">Orbweaver spider</name>
    <name type="synonym">Epeira ventricosa</name>
    <dbReference type="NCBI Taxonomy" id="182803"/>
    <lineage>
        <taxon>Eukaryota</taxon>
        <taxon>Metazoa</taxon>
        <taxon>Ecdysozoa</taxon>
        <taxon>Arthropoda</taxon>
        <taxon>Chelicerata</taxon>
        <taxon>Arachnida</taxon>
        <taxon>Araneae</taxon>
        <taxon>Araneomorphae</taxon>
        <taxon>Entelegynae</taxon>
        <taxon>Araneoidea</taxon>
        <taxon>Araneidae</taxon>
        <taxon>Araneus</taxon>
    </lineage>
</organism>
<dbReference type="EMBL" id="BGPR01017583">
    <property type="protein sequence ID" value="GBN76586.1"/>
    <property type="molecule type" value="Genomic_DNA"/>
</dbReference>
<dbReference type="AlphaFoldDB" id="A0A4Y2RMN2"/>
<evidence type="ECO:0000313" key="1">
    <source>
        <dbReference type="EMBL" id="GBN76586.1"/>
    </source>
</evidence>
<protein>
    <submittedName>
        <fullName evidence="1">Uncharacterized protein</fullName>
    </submittedName>
</protein>
<proteinExistence type="predicted"/>
<dbReference type="Proteomes" id="UP000499080">
    <property type="component" value="Unassembled WGS sequence"/>
</dbReference>
<accession>A0A4Y2RMN2</accession>
<evidence type="ECO:0000313" key="2">
    <source>
        <dbReference type="Proteomes" id="UP000499080"/>
    </source>
</evidence>
<reference evidence="1 2" key="1">
    <citation type="journal article" date="2019" name="Sci. Rep.">
        <title>Orb-weaving spider Araneus ventricosus genome elucidates the spidroin gene catalogue.</title>
        <authorList>
            <person name="Kono N."/>
            <person name="Nakamura H."/>
            <person name="Ohtoshi R."/>
            <person name="Moran D.A.P."/>
            <person name="Shinohara A."/>
            <person name="Yoshida Y."/>
            <person name="Fujiwara M."/>
            <person name="Mori M."/>
            <person name="Tomita M."/>
            <person name="Arakawa K."/>
        </authorList>
    </citation>
    <scope>NUCLEOTIDE SEQUENCE [LARGE SCALE GENOMIC DNA]</scope>
</reference>